<reference evidence="3" key="1">
    <citation type="submission" date="2016-10" db="EMBL/GenBank/DDBJ databases">
        <authorList>
            <person name="Varghese N."/>
            <person name="Submissions S."/>
        </authorList>
    </citation>
    <scope>NUCLEOTIDE SEQUENCE [LARGE SCALE GENOMIC DNA]</scope>
    <source>
        <strain evidence="3">DSM 25030</strain>
    </source>
</reference>
<name>A0A1H2S841_9FLAO</name>
<dbReference type="AlphaFoldDB" id="A0A1H2S841"/>
<dbReference type="Proteomes" id="UP000199592">
    <property type="component" value="Unassembled WGS sequence"/>
</dbReference>
<proteinExistence type="predicted"/>
<protein>
    <submittedName>
        <fullName evidence="2">Uncharacterized protein</fullName>
    </submittedName>
</protein>
<keyword evidence="1" id="KW-1133">Transmembrane helix</keyword>
<keyword evidence="1" id="KW-0812">Transmembrane</keyword>
<keyword evidence="3" id="KW-1185">Reference proteome</keyword>
<organism evidence="2 3">
    <name type="scientific">Flagellimonas zhangzhouensis</name>
    <dbReference type="NCBI Taxonomy" id="1073328"/>
    <lineage>
        <taxon>Bacteria</taxon>
        <taxon>Pseudomonadati</taxon>
        <taxon>Bacteroidota</taxon>
        <taxon>Flavobacteriia</taxon>
        <taxon>Flavobacteriales</taxon>
        <taxon>Flavobacteriaceae</taxon>
        <taxon>Flagellimonas</taxon>
    </lineage>
</organism>
<dbReference type="EMBL" id="FNMY01000001">
    <property type="protein sequence ID" value="SDW27872.1"/>
    <property type="molecule type" value="Genomic_DNA"/>
</dbReference>
<evidence type="ECO:0000313" key="3">
    <source>
        <dbReference type="Proteomes" id="UP000199592"/>
    </source>
</evidence>
<accession>A0A1H2S841</accession>
<evidence type="ECO:0000313" key="2">
    <source>
        <dbReference type="EMBL" id="SDW27872.1"/>
    </source>
</evidence>
<keyword evidence="1" id="KW-0472">Membrane</keyword>
<evidence type="ECO:0000256" key="1">
    <source>
        <dbReference type="SAM" id="Phobius"/>
    </source>
</evidence>
<sequence>MFFGTVPTKSVRKGLIYWIIRWLNNSTVGFLDMTIVNCQLFIGYCSLNLYLYMNRRTVLHFIDYKRALCVPNIIDGS</sequence>
<gene>
    <name evidence="2" type="ORF">SAMN04487892_0977</name>
</gene>
<feature type="transmembrane region" description="Helical" evidence="1">
    <location>
        <begin position="30"/>
        <end position="52"/>
    </location>
</feature>